<dbReference type="AlphaFoldDB" id="U4KYH4"/>
<name>U4KYH4_PYROM</name>
<organism evidence="1 2">
    <name type="scientific">Pyronema omphalodes (strain CBS 100304)</name>
    <name type="common">Pyronema confluens</name>
    <dbReference type="NCBI Taxonomy" id="1076935"/>
    <lineage>
        <taxon>Eukaryota</taxon>
        <taxon>Fungi</taxon>
        <taxon>Dikarya</taxon>
        <taxon>Ascomycota</taxon>
        <taxon>Pezizomycotina</taxon>
        <taxon>Pezizomycetes</taxon>
        <taxon>Pezizales</taxon>
        <taxon>Pyronemataceae</taxon>
        <taxon>Pyronema</taxon>
    </lineage>
</organism>
<gene>
    <name evidence="1" type="ORF">PCON_06613</name>
</gene>
<reference evidence="1 2" key="1">
    <citation type="journal article" date="2013" name="PLoS Genet.">
        <title>The genome and development-dependent transcriptomes of Pyronema confluens: a window into fungal evolution.</title>
        <authorList>
            <person name="Traeger S."/>
            <person name="Altegoer F."/>
            <person name="Freitag M."/>
            <person name="Gabaldon T."/>
            <person name="Kempken F."/>
            <person name="Kumar A."/>
            <person name="Marcet-Houben M."/>
            <person name="Poggeler S."/>
            <person name="Stajich J.E."/>
            <person name="Nowrousian M."/>
        </authorList>
    </citation>
    <scope>NUCLEOTIDE SEQUENCE [LARGE SCALE GENOMIC DNA]</scope>
    <source>
        <strain evidence="2">CBS 100304</strain>
        <tissue evidence="1">Vegetative mycelium</tissue>
    </source>
</reference>
<proteinExistence type="predicted"/>
<evidence type="ECO:0000313" key="2">
    <source>
        <dbReference type="Proteomes" id="UP000018144"/>
    </source>
</evidence>
<accession>U4KYH4</accession>
<dbReference type="OrthoDB" id="5806726at2759"/>
<dbReference type="EMBL" id="HF935331">
    <property type="protein sequence ID" value="CCX07026.1"/>
    <property type="molecule type" value="Genomic_DNA"/>
</dbReference>
<protein>
    <submittedName>
        <fullName evidence="1">Uncharacterized protein</fullName>
    </submittedName>
</protein>
<evidence type="ECO:0000313" key="1">
    <source>
        <dbReference type="EMBL" id="CCX07026.1"/>
    </source>
</evidence>
<keyword evidence="2" id="KW-1185">Reference proteome</keyword>
<sequence length="67" mass="8026">MLLEEGAEPNLIAYEGWTPLWRAMNVIEYGAVLDEDGRKKLETWYGKKWTIWWVLQAANKFNGWKYF</sequence>
<dbReference type="Proteomes" id="UP000018144">
    <property type="component" value="Unassembled WGS sequence"/>
</dbReference>